<sequence>MKRRPPGQKMRKAGSIVNLYLATFLQEIWDLIRK</sequence>
<keyword evidence="2" id="KW-1185">Reference proteome</keyword>
<protein>
    <submittedName>
        <fullName evidence="1">Uncharacterized protein</fullName>
    </submittedName>
</protein>
<evidence type="ECO:0000313" key="2">
    <source>
        <dbReference type="Proteomes" id="UP000070560"/>
    </source>
</evidence>
<reference evidence="1 2" key="1">
    <citation type="submission" date="2015-10" db="EMBL/GenBank/DDBJ databases">
        <title>Candidatus Desulfofervidus auxilii, a hydrogenotrophic sulfate-reducing bacterium involved in the thermophilic anaerobic oxidation of methane.</title>
        <authorList>
            <person name="Krukenberg V."/>
            <person name="Richter M."/>
            <person name="Wegener G."/>
        </authorList>
    </citation>
    <scope>NUCLEOTIDE SEQUENCE [LARGE SCALE GENOMIC DNA]</scope>
    <source>
        <strain evidence="1 2">HS1</strain>
    </source>
</reference>
<dbReference type="Proteomes" id="UP000070560">
    <property type="component" value="Chromosome"/>
</dbReference>
<gene>
    <name evidence="1" type="ORF">HS1_000106</name>
</gene>
<accession>A0A7U4QID4</accession>
<organism evidence="1 2">
    <name type="scientific">Desulfofervidus auxilii</name>
    <dbReference type="NCBI Taxonomy" id="1621989"/>
    <lineage>
        <taxon>Bacteria</taxon>
        <taxon>Pseudomonadati</taxon>
        <taxon>Thermodesulfobacteriota</taxon>
        <taxon>Candidatus Desulfofervidia</taxon>
        <taxon>Candidatus Desulfofervidales</taxon>
        <taxon>Candidatus Desulfofervidaceae</taxon>
        <taxon>Candidatus Desulfofervidus</taxon>
    </lineage>
</organism>
<name>A0A7U4QID4_DESA2</name>
<dbReference type="EMBL" id="CP013015">
    <property type="protein sequence ID" value="AMM39913.1"/>
    <property type="molecule type" value="Genomic_DNA"/>
</dbReference>
<dbReference type="KEGG" id="daw:HS1_000106"/>
<proteinExistence type="predicted"/>
<dbReference type="AlphaFoldDB" id="A0A7U4QID4"/>
<evidence type="ECO:0000313" key="1">
    <source>
        <dbReference type="EMBL" id="AMM39913.1"/>
    </source>
</evidence>